<sequence length="582" mass="65061">MPVPVSVLFNVSVLTCLFRTFQYLAIEESIEQLDSQHKLTSPTIDTPDSDSNAKRFSNPFIKGNILKLGENIEIRSKDKHISENHRLNFTQDANACIRLYVQLVDLEHELPHTRICDICKSDLLNRFFHCSECSVPPAVPTSLSNCQDFQAKFSPRLDGIDLCFECYGRGRFCKHPIMTLMQTFDSIDRLDELSRRANICIKNWASKASFYGTLGVLSSMAEDKATIDLHLANMGTISTSDKKSSGTIAFGILLERANNLISFTHRPFASLPFQSPSITCINCQKRTDSGAEVFISCNICGSKCCHECIWNLLAIDPFDAIKENSFICISCSPRNISSYELSCKKMQAVLPWIGCVSSTGLNENAKTSQESFISSCFFDTIVAEATRKISLKLGKGTPDYKVILLSHFKRVSGTCLLKSSSWCENPKQDAASEKLDPSKSGNSERFPESKILKLDRHNDVINTKDRDDFGKHLSATVDLEFGLAIKSLVRKKWLQKKCIKKDKSFISHESSGQTQVCLNVEPPLDSNIPNLKVPSCQSKIQMQSNHALKDQSKGESINTKKIMPRSSIPSTEFLECPSTHRS</sequence>
<dbReference type="VEuPathDB" id="MicrosporidiaDB:DI09_174p10"/>
<name>A0A098VU17_9MICR</name>
<evidence type="ECO:0000313" key="4">
    <source>
        <dbReference type="Proteomes" id="UP000029725"/>
    </source>
</evidence>
<protein>
    <recommendedName>
        <fullName evidence="5">PHD-type domain-containing protein</fullName>
    </recommendedName>
</protein>
<dbReference type="AlphaFoldDB" id="A0A098VU17"/>
<comment type="caution">
    <text evidence="3">The sequence shown here is derived from an EMBL/GenBank/DDBJ whole genome shotgun (WGS) entry which is preliminary data.</text>
</comment>
<feature type="region of interest" description="Disordered" evidence="1">
    <location>
        <begin position="429"/>
        <end position="448"/>
    </location>
</feature>
<dbReference type="GeneID" id="25258688"/>
<feature type="signal peptide" evidence="2">
    <location>
        <begin position="1"/>
        <end position="18"/>
    </location>
</feature>
<dbReference type="RefSeq" id="XP_013238861.1">
    <property type="nucleotide sequence ID" value="XM_013383407.1"/>
</dbReference>
<dbReference type="EMBL" id="JMKJ01000082">
    <property type="protein sequence ID" value="KGG52425.1"/>
    <property type="molecule type" value="Genomic_DNA"/>
</dbReference>
<evidence type="ECO:0000256" key="1">
    <source>
        <dbReference type="SAM" id="MobiDB-lite"/>
    </source>
</evidence>
<feature type="chain" id="PRO_5001950678" description="PHD-type domain-containing protein" evidence="2">
    <location>
        <begin position="19"/>
        <end position="582"/>
    </location>
</feature>
<dbReference type="HOGENOM" id="CLU_468572_0_0_1"/>
<organism evidence="3 4">
    <name type="scientific">Mitosporidium daphniae</name>
    <dbReference type="NCBI Taxonomy" id="1485682"/>
    <lineage>
        <taxon>Eukaryota</taxon>
        <taxon>Fungi</taxon>
        <taxon>Fungi incertae sedis</taxon>
        <taxon>Microsporidia</taxon>
        <taxon>Mitosporidium</taxon>
    </lineage>
</organism>
<evidence type="ECO:0000256" key="2">
    <source>
        <dbReference type="SAM" id="SignalP"/>
    </source>
</evidence>
<accession>A0A098VU17</accession>
<gene>
    <name evidence="3" type="ORF">DI09_174p10</name>
</gene>
<feature type="region of interest" description="Disordered" evidence="1">
    <location>
        <begin position="544"/>
        <end position="582"/>
    </location>
</feature>
<dbReference type="Proteomes" id="UP000029725">
    <property type="component" value="Unassembled WGS sequence"/>
</dbReference>
<evidence type="ECO:0000313" key="3">
    <source>
        <dbReference type="EMBL" id="KGG52425.1"/>
    </source>
</evidence>
<proteinExistence type="predicted"/>
<reference evidence="3 4" key="1">
    <citation type="submission" date="2014-04" db="EMBL/GenBank/DDBJ databases">
        <title>A new species of microsporidia sheds light on the evolution of extreme parasitism.</title>
        <authorList>
            <person name="Haag K.L."/>
            <person name="James T.Y."/>
            <person name="Larsson R."/>
            <person name="Schaer T.M."/>
            <person name="Refardt D."/>
            <person name="Pombert J.-F."/>
            <person name="Ebert D."/>
        </authorList>
    </citation>
    <scope>NUCLEOTIDE SEQUENCE [LARGE SCALE GENOMIC DNA]</scope>
    <source>
        <strain evidence="3 4">UGP3</strain>
        <tissue evidence="3">Spores</tissue>
    </source>
</reference>
<evidence type="ECO:0008006" key="5">
    <source>
        <dbReference type="Google" id="ProtNLM"/>
    </source>
</evidence>
<keyword evidence="2" id="KW-0732">Signal</keyword>
<keyword evidence="4" id="KW-1185">Reference proteome</keyword>